<feature type="transmembrane region" description="Helical" evidence="1">
    <location>
        <begin position="27"/>
        <end position="46"/>
    </location>
</feature>
<evidence type="ECO:0000313" key="3">
    <source>
        <dbReference type="EMBL" id="MEL3920171.1"/>
    </source>
</evidence>
<reference evidence="3 5" key="2">
    <citation type="submission" date="2024-01" db="EMBL/GenBank/DDBJ databases">
        <title>Horizontal gene transfer in Aeromonas trota.</title>
        <authorList>
            <person name="Otero Olarra J.E."/>
            <person name="Perez Valdespino A."/>
        </authorList>
    </citation>
    <scope>NUCLEOTIDE SEQUENCE [LARGE SCALE GENOMIC DNA]</scope>
    <source>
        <strain evidence="3 5">9.1</strain>
    </source>
</reference>
<organism evidence="2 4">
    <name type="scientific">Aeromonas enteropelogenes</name>
    <name type="common">Aeromonas trota</name>
    <dbReference type="NCBI Taxonomy" id="29489"/>
    <lineage>
        <taxon>Bacteria</taxon>
        <taxon>Pseudomonadati</taxon>
        <taxon>Pseudomonadota</taxon>
        <taxon>Gammaproteobacteria</taxon>
        <taxon>Aeromonadales</taxon>
        <taxon>Aeromonadaceae</taxon>
        <taxon>Aeromonas</taxon>
    </lineage>
</organism>
<evidence type="ECO:0008006" key="6">
    <source>
        <dbReference type="Google" id="ProtNLM"/>
    </source>
</evidence>
<sequence>MTKHKLAQEMIIRNGTRRSWRYRVRDMLILLVTWSGWLFLVLQPWFSYLETGAEGNFIGSLDMVEVGQLFLALLFGIFLLIHSWAKYNKLLYRLMRKRAAQQDK</sequence>
<dbReference type="Proteomes" id="UP000078435">
    <property type="component" value="Unassembled WGS sequence"/>
</dbReference>
<dbReference type="EMBL" id="JAZDDP010000005">
    <property type="protein sequence ID" value="MEL3920171.1"/>
    <property type="molecule type" value="Genomic_DNA"/>
</dbReference>
<protein>
    <recommendedName>
        <fullName evidence="6">Poly-beta-1,6-N-acetyl-D-glucosamine biosynthesis protein PgaD</fullName>
    </recommendedName>
</protein>
<gene>
    <name evidence="2" type="ORF">LCR_15955</name>
    <name evidence="3" type="ORF">V1482_12205</name>
</gene>
<name>A0A175VHH4_AEREN</name>
<keyword evidence="5" id="KW-1185">Reference proteome</keyword>
<evidence type="ECO:0000313" key="5">
    <source>
        <dbReference type="Proteomes" id="UP001491613"/>
    </source>
</evidence>
<keyword evidence="1" id="KW-0472">Membrane</keyword>
<keyword evidence="1" id="KW-1133">Transmembrane helix</keyword>
<reference evidence="2 4" key="1">
    <citation type="submission" date="2016-02" db="EMBL/GenBank/DDBJ databases">
        <title>Draft genome sequence of Aeromonas trota strain 1999lcr isolated from cerebrospinal fluid (CSF).</title>
        <authorList>
            <person name="Dallagassa C.B."/>
            <person name="Prediger K.C."/>
            <person name="Weiss V.A."/>
            <person name="Assis F.E."/>
            <person name="Baura V."/>
            <person name="Cruz L.M."/>
            <person name="Souza E.M."/>
            <person name="Pedrosa F.O."/>
            <person name="Fadel-Picheth C.M."/>
        </authorList>
    </citation>
    <scope>NUCLEOTIDE SEQUENCE [LARGE SCALE GENOMIC DNA]</scope>
    <source>
        <strain evidence="2 4">1999lcr</strain>
    </source>
</reference>
<dbReference type="OrthoDB" id="5593894at2"/>
<feature type="transmembrane region" description="Helical" evidence="1">
    <location>
        <begin position="66"/>
        <end position="87"/>
    </location>
</feature>
<dbReference type="RefSeq" id="WP_026458228.1">
    <property type="nucleotide sequence ID" value="NZ_CDCG01000026.1"/>
</dbReference>
<evidence type="ECO:0000313" key="4">
    <source>
        <dbReference type="Proteomes" id="UP000078435"/>
    </source>
</evidence>
<evidence type="ECO:0000313" key="2">
    <source>
        <dbReference type="EMBL" id="KXU80081.1"/>
    </source>
</evidence>
<accession>A0A175VHH4</accession>
<dbReference type="EMBL" id="JMGO02000005">
    <property type="protein sequence ID" value="KXU80081.1"/>
    <property type="molecule type" value="Genomic_DNA"/>
</dbReference>
<evidence type="ECO:0000256" key="1">
    <source>
        <dbReference type="SAM" id="Phobius"/>
    </source>
</evidence>
<dbReference type="Proteomes" id="UP001491613">
    <property type="component" value="Unassembled WGS sequence"/>
</dbReference>
<dbReference type="AlphaFoldDB" id="A0A175VHH4"/>
<keyword evidence="1" id="KW-0812">Transmembrane</keyword>
<proteinExistence type="predicted"/>
<comment type="caution">
    <text evidence="2">The sequence shown here is derived from an EMBL/GenBank/DDBJ whole genome shotgun (WGS) entry which is preliminary data.</text>
</comment>